<feature type="region of interest" description="Disordered" evidence="7">
    <location>
        <begin position="1045"/>
        <end position="1103"/>
    </location>
</feature>
<feature type="compositionally biased region" description="Basic residues" evidence="7">
    <location>
        <begin position="500"/>
        <end position="512"/>
    </location>
</feature>
<feature type="compositionally biased region" description="Basic and acidic residues" evidence="7">
    <location>
        <begin position="369"/>
        <end position="390"/>
    </location>
</feature>
<dbReference type="SUPFAM" id="SSF49562">
    <property type="entry name" value="C2 domain (Calcium/lipid-binding domain, CaLB)"/>
    <property type="match status" value="2"/>
</dbReference>
<feature type="domain" description="C2" evidence="8">
    <location>
        <begin position="1654"/>
        <end position="1776"/>
    </location>
</feature>
<feature type="compositionally biased region" description="Polar residues" evidence="7">
    <location>
        <begin position="288"/>
        <end position="302"/>
    </location>
</feature>
<feature type="compositionally biased region" description="Polar residues" evidence="7">
    <location>
        <begin position="1615"/>
        <end position="1624"/>
    </location>
</feature>
<dbReference type="RefSeq" id="XP_029629140.1">
    <property type="nucleotide sequence ID" value="XM_029773280.1"/>
</dbReference>
<dbReference type="GO" id="GO:0042043">
    <property type="term" value="F:neurexin family protein binding"/>
    <property type="evidence" value="ECO:0007669"/>
    <property type="project" value="TreeGrafter"/>
</dbReference>
<dbReference type="PANTHER" id="PTHR45716">
    <property type="entry name" value="BITESIZE, ISOFORM I"/>
    <property type="match status" value="1"/>
</dbReference>
<dbReference type="GeneTree" id="ENSGT00940000166822"/>
<feature type="compositionally biased region" description="Basic and acidic residues" evidence="7">
    <location>
        <begin position="487"/>
        <end position="499"/>
    </location>
</feature>
<keyword evidence="5" id="KW-0472">Membrane</keyword>
<feature type="region of interest" description="Disordered" evidence="7">
    <location>
        <begin position="612"/>
        <end position="648"/>
    </location>
</feature>
<dbReference type="FunFam" id="2.60.40.150:FF:000006">
    <property type="entry name" value="Synaptotagmin-like 5, isoform CRA_a"/>
    <property type="match status" value="1"/>
</dbReference>
<feature type="region of interest" description="Disordered" evidence="7">
    <location>
        <begin position="316"/>
        <end position="444"/>
    </location>
</feature>
<dbReference type="GO" id="GO:0070382">
    <property type="term" value="C:exocytic vesicle"/>
    <property type="evidence" value="ECO:0007669"/>
    <property type="project" value="TreeGrafter"/>
</dbReference>
<name>A0A674EB91_SALTR</name>
<dbReference type="FunFam" id="2.60.40.150:FF:000040">
    <property type="entry name" value="synaptotagmin-like protein 2 isoform X2"/>
    <property type="match status" value="1"/>
</dbReference>
<feature type="region of interest" description="Disordered" evidence="7">
    <location>
        <begin position="542"/>
        <end position="589"/>
    </location>
</feature>
<dbReference type="GO" id="GO:0006886">
    <property type="term" value="P:intracellular protein transport"/>
    <property type="evidence" value="ECO:0007669"/>
    <property type="project" value="InterPro"/>
</dbReference>
<dbReference type="InterPro" id="IPR000008">
    <property type="entry name" value="C2_dom"/>
</dbReference>
<feature type="region of interest" description="Disordered" evidence="7">
    <location>
        <begin position="1363"/>
        <end position="1402"/>
    </location>
</feature>
<feature type="compositionally biased region" description="Polar residues" evidence="7">
    <location>
        <begin position="1265"/>
        <end position="1275"/>
    </location>
</feature>
<dbReference type="Gene3D" id="6.10.250.3000">
    <property type="match status" value="1"/>
</dbReference>
<keyword evidence="11" id="KW-1185">Reference proteome</keyword>
<feature type="compositionally biased region" description="Basic and acidic residues" evidence="7">
    <location>
        <begin position="1148"/>
        <end position="1159"/>
    </location>
</feature>
<dbReference type="CDD" id="cd08393">
    <property type="entry name" value="C2A_SLP-1_2"/>
    <property type="match status" value="1"/>
</dbReference>
<evidence type="ECO:0000256" key="6">
    <source>
        <dbReference type="ARBA" id="ARBA00072164"/>
    </source>
</evidence>
<feature type="compositionally biased region" description="Basic and acidic residues" evidence="7">
    <location>
        <begin position="1598"/>
        <end position="1612"/>
    </location>
</feature>
<dbReference type="FunCoup" id="A0A674EB91">
    <property type="interactions" value="517"/>
</dbReference>
<feature type="compositionally biased region" description="Basic and acidic residues" evidence="7">
    <location>
        <begin position="841"/>
        <end position="866"/>
    </location>
</feature>
<feature type="compositionally biased region" description="Low complexity" evidence="7">
    <location>
        <begin position="1487"/>
        <end position="1508"/>
    </location>
</feature>
<evidence type="ECO:0000259" key="8">
    <source>
        <dbReference type="PROSITE" id="PS50004"/>
    </source>
</evidence>
<feature type="compositionally biased region" description="Polar residues" evidence="7">
    <location>
        <begin position="191"/>
        <end position="207"/>
    </location>
</feature>
<evidence type="ECO:0000256" key="4">
    <source>
        <dbReference type="ARBA" id="ARBA00022737"/>
    </source>
</evidence>
<keyword evidence="2" id="KW-1003">Cell membrane</keyword>
<dbReference type="GO" id="GO:0006887">
    <property type="term" value="P:exocytosis"/>
    <property type="evidence" value="ECO:0007669"/>
    <property type="project" value="UniProtKB-KW"/>
</dbReference>
<feature type="compositionally biased region" description="Low complexity" evidence="7">
    <location>
        <begin position="258"/>
        <end position="271"/>
    </location>
</feature>
<feature type="compositionally biased region" description="Acidic residues" evidence="7">
    <location>
        <begin position="545"/>
        <end position="560"/>
    </location>
</feature>
<dbReference type="GeneID" id="115206390"/>
<feature type="domain" description="C2" evidence="8">
    <location>
        <begin position="1801"/>
        <end position="1923"/>
    </location>
</feature>
<evidence type="ECO:0000313" key="10">
    <source>
        <dbReference type="Ensembl" id="ENSSTUP00000105306.1"/>
    </source>
</evidence>
<feature type="compositionally biased region" description="Pro residues" evidence="7">
    <location>
        <begin position="922"/>
        <end position="933"/>
    </location>
</feature>
<feature type="compositionally biased region" description="Polar residues" evidence="7">
    <location>
        <begin position="785"/>
        <end position="805"/>
    </location>
</feature>
<evidence type="ECO:0000256" key="3">
    <source>
        <dbReference type="ARBA" id="ARBA00022483"/>
    </source>
</evidence>
<feature type="compositionally biased region" description="Basic and acidic residues" evidence="7">
    <location>
        <begin position="1551"/>
        <end position="1566"/>
    </location>
</feature>
<keyword evidence="3" id="KW-0268">Exocytosis</keyword>
<feature type="compositionally biased region" description="Polar residues" evidence="7">
    <location>
        <begin position="965"/>
        <end position="976"/>
    </location>
</feature>
<feature type="region of interest" description="Disordered" evidence="7">
    <location>
        <begin position="830"/>
        <end position="1028"/>
    </location>
</feature>
<feature type="compositionally biased region" description="Low complexity" evidence="7">
    <location>
        <begin position="424"/>
        <end position="437"/>
    </location>
</feature>
<dbReference type="GO" id="GO:0031267">
    <property type="term" value="F:small GTPase binding"/>
    <property type="evidence" value="ECO:0007669"/>
    <property type="project" value="InterPro"/>
</dbReference>
<accession>A0A674EB91</accession>
<dbReference type="SMART" id="SM00239">
    <property type="entry name" value="C2"/>
    <property type="match status" value="2"/>
</dbReference>
<dbReference type="Proteomes" id="UP000472277">
    <property type="component" value="Chromosome 13"/>
</dbReference>
<dbReference type="PANTHER" id="PTHR45716:SF5">
    <property type="entry name" value="SYNAPTOTAGMIN-LIKE PROTEIN 2"/>
    <property type="match status" value="1"/>
</dbReference>
<feature type="compositionally biased region" description="Basic and acidic residues" evidence="7">
    <location>
        <begin position="324"/>
        <end position="340"/>
    </location>
</feature>
<reference evidence="10" key="1">
    <citation type="submission" date="2025-08" db="UniProtKB">
        <authorList>
            <consortium name="Ensembl"/>
        </authorList>
    </citation>
    <scope>IDENTIFICATION</scope>
</reference>
<dbReference type="Gene3D" id="2.60.40.150">
    <property type="entry name" value="C2 domain"/>
    <property type="match status" value="2"/>
</dbReference>
<feature type="compositionally biased region" description="Low complexity" evidence="7">
    <location>
        <begin position="1567"/>
        <end position="1578"/>
    </location>
</feature>
<feature type="compositionally biased region" description="Polar residues" evidence="7">
    <location>
        <begin position="116"/>
        <end position="127"/>
    </location>
</feature>
<dbReference type="OrthoDB" id="195679at2759"/>
<proteinExistence type="predicted"/>
<dbReference type="InParanoid" id="A0A674EB91"/>
<sequence>MIDLSHLTEEEQSMIMTVLKRDEELKKAEEERIKQLQKTSAPVESRLKYLTGEWFYEAKSMRHRDKIHGSEIILASMKQRKAGSLDGSLSRPRAVSGKVSDITPPPKPARLLVAPTQPQENSESLSASDAEKERLNSVVRSPGRPRHNPFNRASLILEVEKTEKQLSNGNQEAEKASETEPVSPLKIHMTADSTSHNSAGSATSEGSSLGFRPVPKKRTFLSRRSQSSLTGSDVSAPGQQGHVAGSKVTAPAPQGSLQHGSSWGSNQSSQGALDVQSQKITPSPICELQNNATPVSPSSQQLNTLSHLSHKPLKDLTLVSTNTELEREKEALEREKRAEEPSDNSVRTPSLLRETESSKVPLRPLSEPKPLRLLDLRPATHSDNDRHTDKSYTGGQKSHDGLIQREFVSVGPPQGRERSDGPFSEPLSIPLSPSSELTAPTHHQPSQHAAFQLIEMQDKEMIRTCNVGTAIRQEDRSLPPSTVDQWMHHELHNPGDKPDKHVRKKQVGHKPAYKSAPRSPQSTGEEGDSISKVLEWFSRSTDSNDWLETESDQPDMEEDVIGSAKTDTDDRPTFESRSQQTEGKAPEMKRKLLHVDPSLDIQSIGEGVSVCLTPDVEDGSQSESSVNQPLDQSPLNTERSYQPKRRMSEAERLRAAYRKEFKQVMLDREEDVIYRQEDVKKVSGPPAKAAGPQVTTQEVKEKKEVQDENQPPKISHLKSFWEKGNTGPKILISRSITDKGQKQMEKERELAEKSHRTVPGPESYSVEGSSRTNLGDGKEDERLSLDTQQNSTSQDVRSVQPSVSPYKQEVYRPKQSVVIAPSIEICTLPTRDVSDTPAAQSEKDDLTLTEEDLRRSPMTVDRRSSEAEIVFLTRLHPQPDTVSQSRLSPEPQRFSPSTLSPQPELLLQPTVNPQPVKLSPAIPKPQPEMPFSPNPLHELLFQPATSPDSKKFHQSRHKVEKESEQFSPKTQQSYVNEETKEGKELKRDFVHSSVSSKKQDHNITDKGNSPHTLKQVPPRQDSKADKIKQLKCFWEQEKNRPIFYTGKSKEAGDSSMTQTPSSAPGKLNKRFTKSEFDLRSICNESDSDHKGDSNLSSDRKRQNFTVFTMNQRLEKSSPGLGANRSQFKNLRNFWGEATSNSRGPISSDEPKSLKKKEPMDAQNSMLELKQCVDPDFYSKSSPSQSQKVSARPPLDESRLKKTSSPSSPSSPSRPPSLVRGNKDREHQSRPKSIGAGSGAMIDTKAHQSKSRSVGVGSAAMIDTKANFSPQITVESELQRAPGAQNRGSEQDFTKEEKALKPQSTSGNESWSHKARKDSFGNSSGSGRASSLRRATSMFTLDMNEEQDQTSLLYPKKTLDISAFQAKRTQGRRQSADKQALLGPRRSSKSSDESESLTPRARAFVPRDYRHYLGITEKTSVHTALALAVKEQKEGEGPPGAELDLSGGLVRSSTLVDSEERYSRRNSKITQRPLALWSNQGSTDTGRESSFCASERASSSTSETWSNARISSNRDNYDEDQDHVQKALKRAQARPRNLAKSLEDITASMPPRQDRRLAPLDDIRRSSDASTLPSSSLYSDTEHLKKMSKSVPSFLQNESDGRDTDSASEDSYHGGRQNTGRSMTKLSSSSGMASVSSLSGSVMTMYSGDYGGVEVQGNIQFSINYIQKLREFHIFVAQCQDLAAVDPKRGRSDPYVKSYLVPDKANLGKRKTSVKKKTVNPIFNELLRYRLRMEYLRTQTLILSVWHHDTFGRNSFLGEVDVDLSKWEFNHTQMNYLALKSRPTSSLQPSDERGEMKLAIRFLPQVSHSLGKDPPSNKGEVHIWVKDCKNLPLIRGATVDPYVKCFVLPDTSRKSRQKTRVLRRTVEPVFNHTMVYDGFRQEDLKEACVELTVWDRDKLASNFLGGLRLGPGTGRSYGAVVNWMDSNADEVALWERMMTSPNEWVEDVLPLRMLTTAKTVLK</sequence>
<feature type="region of interest" description="Disordered" evidence="7">
    <location>
        <begin position="487"/>
        <end position="528"/>
    </location>
</feature>
<dbReference type="GO" id="GO:0005886">
    <property type="term" value="C:plasma membrane"/>
    <property type="evidence" value="ECO:0007669"/>
    <property type="project" value="UniProtKB-SubCell"/>
</dbReference>
<feature type="region of interest" description="Disordered" evidence="7">
    <location>
        <begin position="677"/>
        <end position="808"/>
    </location>
</feature>
<dbReference type="PROSITE" id="PS50004">
    <property type="entry name" value="C2"/>
    <property type="match status" value="2"/>
</dbReference>
<dbReference type="PROSITE" id="PS50916">
    <property type="entry name" value="RABBD"/>
    <property type="match status" value="1"/>
</dbReference>
<feature type="compositionally biased region" description="Low complexity" evidence="7">
    <location>
        <begin position="1319"/>
        <end position="1330"/>
    </location>
</feature>
<protein>
    <recommendedName>
        <fullName evidence="6">Synaptotagmin-like protein 2</fullName>
    </recommendedName>
</protein>
<feature type="compositionally biased region" description="Low complexity" evidence="7">
    <location>
        <begin position="1178"/>
        <end position="1189"/>
    </location>
</feature>
<feature type="domain" description="RabBD" evidence="9">
    <location>
        <begin position="1"/>
        <end position="58"/>
    </location>
</feature>
<dbReference type="OMA" id="CEDSYPR"/>
<feature type="region of interest" description="Disordered" evidence="7">
    <location>
        <begin position="1133"/>
        <end position="1330"/>
    </location>
</feature>
<feature type="compositionally biased region" description="Polar residues" evidence="7">
    <location>
        <begin position="621"/>
        <end position="640"/>
    </location>
</feature>
<evidence type="ECO:0000259" key="9">
    <source>
        <dbReference type="PROSITE" id="PS50916"/>
    </source>
</evidence>
<evidence type="ECO:0000256" key="2">
    <source>
        <dbReference type="ARBA" id="ARBA00022475"/>
    </source>
</evidence>
<dbReference type="Pfam" id="PF00168">
    <property type="entry name" value="C2"/>
    <property type="match status" value="2"/>
</dbReference>
<dbReference type="CDD" id="cd04020">
    <property type="entry name" value="C2B_SLP_1-2-3-4"/>
    <property type="match status" value="1"/>
</dbReference>
<feature type="compositionally biased region" description="Basic and acidic residues" evidence="7">
    <location>
        <begin position="1288"/>
        <end position="1299"/>
    </location>
</feature>
<feature type="compositionally biased region" description="Polar residues" evidence="7">
    <location>
        <begin position="222"/>
        <end position="233"/>
    </location>
</feature>
<feature type="compositionally biased region" description="Basic and acidic residues" evidence="7">
    <location>
        <begin position="1086"/>
        <end position="1101"/>
    </location>
</feature>
<evidence type="ECO:0000313" key="11">
    <source>
        <dbReference type="Proteomes" id="UP000472277"/>
    </source>
</evidence>
<feature type="region of interest" description="Disordered" evidence="7">
    <location>
        <begin position="1475"/>
        <end position="1630"/>
    </location>
</feature>
<dbReference type="InterPro" id="IPR035892">
    <property type="entry name" value="C2_domain_sf"/>
</dbReference>
<keyword evidence="4" id="KW-0677">Repeat</keyword>
<dbReference type="InterPro" id="IPR010911">
    <property type="entry name" value="Rab_BD"/>
</dbReference>
<feature type="compositionally biased region" description="Basic and acidic residues" evidence="7">
    <location>
        <begin position="736"/>
        <end position="755"/>
    </location>
</feature>
<dbReference type="KEGG" id="stru:115206390"/>
<dbReference type="InterPro" id="IPR043567">
    <property type="entry name" value="SYTL1-5_C2B"/>
</dbReference>
<evidence type="ECO:0000256" key="1">
    <source>
        <dbReference type="ARBA" id="ARBA00004236"/>
    </source>
</evidence>
<feature type="region of interest" description="Disordered" evidence="7">
    <location>
        <begin position="80"/>
        <end position="302"/>
    </location>
</feature>
<evidence type="ECO:0000256" key="5">
    <source>
        <dbReference type="ARBA" id="ARBA00023136"/>
    </source>
</evidence>
<dbReference type="Ensembl" id="ENSSTUT00000112913.1">
    <property type="protein sequence ID" value="ENSSTUP00000105306.1"/>
    <property type="gene ID" value="ENSSTUG00000046985.1"/>
</dbReference>
<gene>
    <name evidence="10" type="primary">LOC115206390</name>
</gene>
<evidence type="ECO:0000256" key="7">
    <source>
        <dbReference type="SAM" id="MobiDB-lite"/>
    </source>
</evidence>
<feature type="compositionally biased region" description="Basic and acidic residues" evidence="7">
    <location>
        <begin position="977"/>
        <end position="990"/>
    </location>
</feature>
<comment type="subcellular location">
    <subcellularLocation>
        <location evidence="1">Cell membrane</location>
    </subcellularLocation>
</comment>
<organism evidence="10 11">
    <name type="scientific">Salmo trutta</name>
    <name type="common">Brown trout</name>
    <dbReference type="NCBI Taxonomy" id="8032"/>
    <lineage>
        <taxon>Eukaryota</taxon>
        <taxon>Metazoa</taxon>
        <taxon>Chordata</taxon>
        <taxon>Craniata</taxon>
        <taxon>Vertebrata</taxon>
        <taxon>Euteleostomi</taxon>
        <taxon>Actinopterygii</taxon>
        <taxon>Neopterygii</taxon>
        <taxon>Teleostei</taxon>
        <taxon>Protacanthopterygii</taxon>
        <taxon>Salmoniformes</taxon>
        <taxon>Salmonidae</taxon>
        <taxon>Salmoninae</taxon>
        <taxon>Salmo</taxon>
    </lineage>
</organism>
<reference evidence="10" key="2">
    <citation type="submission" date="2025-09" db="UniProtKB">
        <authorList>
            <consortium name="Ensembl"/>
        </authorList>
    </citation>
    <scope>IDENTIFICATION</scope>
</reference>